<dbReference type="PANTHER" id="PTHR43408">
    <property type="entry name" value="FMN REDUCTASE (NADPH)"/>
    <property type="match status" value="1"/>
</dbReference>
<dbReference type="InterPro" id="IPR051814">
    <property type="entry name" value="NAD(P)H-dep_FMN_reductase"/>
</dbReference>
<dbReference type="InterPro" id="IPR005025">
    <property type="entry name" value="FMN_Rdtase-like_dom"/>
</dbReference>
<reference evidence="5 6" key="1">
    <citation type="journal article" date="2019" name="Int. J. Syst. Evol. Microbiol.">
        <title>Capsulimonas corticalis gen. nov., sp. nov., an aerobic capsulated bacterium, of a novel bacterial order, Capsulimonadales ord. nov., of the class Armatimonadia of the phylum Armatimonadetes.</title>
        <authorList>
            <person name="Li J."/>
            <person name="Kudo C."/>
            <person name="Tonouchi A."/>
        </authorList>
    </citation>
    <scope>NUCLEOTIDE SEQUENCE [LARGE SCALE GENOMIC DNA]</scope>
    <source>
        <strain evidence="5 6">AX-7</strain>
    </source>
</reference>
<protein>
    <submittedName>
        <fullName evidence="5">FMN reductase (NADPH)</fullName>
    </submittedName>
</protein>
<proteinExistence type="predicted"/>
<dbReference type="PANTHER" id="PTHR43408:SF1">
    <property type="entry name" value="FMN REDUCTASE (NADPH)"/>
    <property type="match status" value="1"/>
</dbReference>
<dbReference type="AlphaFoldDB" id="A0A402CW17"/>
<dbReference type="Proteomes" id="UP000287394">
    <property type="component" value="Chromosome"/>
</dbReference>
<dbReference type="InterPro" id="IPR029039">
    <property type="entry name" value="Flavoprotein-like_sf"/>
</dbReference>
<dbReference type="SUPFAM" id="SSF52218">
    <property type="entry name" value="Flavoproteins"/>
    <property type="match status" value="1"/>
</dbReference>
<dbReference type="Gene3D" id="3.40.50.360">
    <property type="match status" value="1"/>
</dbReference>
<evidence type="ECO:0000256" key="2">
    <source>
        <dbReference type="ARBA" id="ARBA00022643"/>
    </source>
</evidence>
<organism evidence="5 6">
    <name type="scientific">Capsulimonas corticalis</name>
    <dbReference type="NCBI Taxonomy" id="2219043"/>
    <lineage>
        <taxon>Bacteria</taxon>
        <taxon>Bacillati</taxon>
        <taxon>Armatimonadota</taxon>
        <taxon>Armatimonadia</taxon>
        <taxon>Capsulimonadales</taxon>
        <taxon>Capsulimonadaceae</taxon>
        <taxon>Capsulimonas</taxon>
    </lineage>
</organism>
<evidence type="ECO:0000313" key="5">
    <source>
        <dbReference type="EMBL" id="BDI34032.1"/>
    </source>
</evidence>
<keyword evidence="6" id="KW-1185">Reference proteome</keyword>
<dbReference type="GO" id="GO:0016491">
    <property type="term" value="F:oxidoreductase activity"/>
    <property type="evidence" value="ECO:0007669"/>
    <property type="project" value="UniProtKB-KW"/>
</dbReference>
<keyword evidence="1" id="KW-0285">Flavoprotein</keyword>
<keyword evidence="3" id="KW-0560">Oxidoreductase</keyword>
<accession>A0A402CW17</accession>
<evidence type="ECO:0000256" key="3">
    <source>
        <dbReference type="ARBA" id="ARBA00023002"/>
    </source>
</evidence>
<evidence type="ECO:0000313" key="6">
    <source>
        <dbReference type="Proteomes" id="UP000287394"/>
    </source>
</evidence>
<gene>
    <name evidence="5" type="ORF">CCAX7_60830</name>
</gene>
<dbReference type="KEGG" id="ccot:CCAX7_60830"/>
<name>A0A402CW17_9BACT</name>
<evidence type="ECO:0000259" key="4">
    <source>
        <dbReference type="Pfam" id="PF03358"/>
    </source>
</evidence>
<dbReference type="EMBL" id="AP025739">
    <property type="protein sequence ID" value="BDI34032.1"/>
    <property type="molecule type" value="Genomic_DNA"/>
</dbReference>
<keyword evidence="2" id="KW-0288">FMN</keyword>
<feature type="domain" description="NADPH-dependent FMN reductase-like" evidence="4">
    <location>
        <begin position="26"/>
        <end position="159"/>
    </location>
</feature>
<evidence type="ECO:0000256" key="1">
    <source>
        <dbReference type="ARBA" id="ARBA00022630"/>
    </source>
</evidence>
<dbReference type="Pfam" id="PF03358">
    <property type="entry name" value="FMN_red"/>
    <property type="match status" value="1"/>
</dbReference>
<sequence length="198" mass="21641">MRLRAFYRKRSQPRVFLEDTTIMYDIVIISGSPSNASNSHGVLGYTRRILESHALSTHLISVRDLPLKDLLHAQAESTAVRGQTELLAHAGGIIVGSPTFRSSFSGVLKTYLDLLPDGIFAGKAVLPISSAATLSQIGDFEAAIKPVLTDLGAHKILPGLTLLDSQIEWSEDREIRLPDNIDHSLHAALQLLAQNIRK</sequence>